<dbReference type="EMBL" id="SPHZ02000007">
    <property type="protein sequence ID" value="KAF0906567.1"/>
    <property type="molecule type" value="Genomic_DNA"/>
</dbReference>
<dbReference type="InterPro" id="IPR055411">
    <property type="entry name" value="LRR_FXL15/At3g58940/PEG3-like"/>
</dbReference>
<dbReference type="SUPFAM" id="SSF81383">
    <property type="entry name" value="F-box domain"/>
    <property type="match status" value="1"/>
</dbReference>
<dbReference type="InterPro" id="IPR055302">
    <property type="entry name" value="F-box_dom-containing"/>
</dbReference>
<name>A0A6G1D2J9_9ORYZ</name>
<dbReference type="AlphaFoldDB" id="A0A6G1D2J9"/>
<keyword evidence="5" id="KW-1185">Reference proteome</keyword>
<accession>A0A6G1D2J9</accession>
<evidence type="ECO:0000313" key="5">
    <source>
        <dbReference type="Proteomes" id="UP000479710"/>
    </source>
</evidence>
<proteinExistence type="predicted"/>
<protein>
    <submittedName>
        <fullName evidence="4">Uncharacterized protein</fullName>
    </submittedName>
</protein>
<dbReference type="Pfam" id="PF24758">
    <property type="entry name" value="LRR_At5g56370"/>
    <property type="match status" value="1"/>
</dbReference>
<feature type="domain" description="FBD" evidence="2">
    <location>
        <begin position="409"/>
        <end position="451"/>
    </location>
</feature>
<organism evidence="4 5">
    <name type="scientific">Oryza meyeriana var. granulata</name>
    <dbReference type="NCBI Taxonomy" id="110450"/>
    <lineage>
        <taxon>Eukaryota</taxon>
        <taxon>Viridiplantae</taxon>
        <taxon>Streptophyta</taxon>
        <taxon>Embryophyta</taxon>
        <taxon>Tracheophyta</taxon>
        <taxon>Spermatophyta</taxon>
        <taxon>Magnoliopsida</taxon>
        <taxon>Liliopsida</taxon>
        <taxon>Poales</taxon>
        <taxon>Poaceae</taxon>
        <taxon>BOP clade</taxon>
        <taxon>Oryzoideae</taxon>
        <taxon>Oryzeae</taxon>
        <taxon>Oryzinae</taxon>
        <taxon>Oryza</taxon>
        <taxon>Oryza meyeriana</taxon>
    </lineage>
</organism>
<evidence type="ECO:0000313" key="4">
    <source>
        <dbReference type="EMBL" id="KAF0906567.1"/>
    </source>
</evidence>
<dbReference type="InterPro" id="IPR036047">
    <property type="entry name" value="F-box-like_dom_sf"/>
</dbReference>
<sequence>MEAADPPPPPRTRKMGRGAANSDEPESEEAAPHHEPPPPPLAWGSRRARRQVPSLGDGGGGEEGYDCISRLPDALLGVIISLLPTKDGGRTQTLAKRWRPLWRTVPLNLDDGDLAAADGVALAGLVSRILLAHAGPGRRFCIAAQHLHDRPAMVEGWLGSPALSNLEELEFFVPEAHYYRGPLLPPPPSTFRFSATLRVAGISQCRLPDCTALTLRFPQLRLLALQQVNISTDSLHRVIAGCPALEGLLLKRCYGYRCLRINSPTIRSIAFHSPCCGGRCVGEVDHHLEDVIIEDAPCLERLLHVERAIGLGVRVSVISAPKLETLGVLDDLDDNYSRLNFGTAVAFKGFEVVNFTAPVSSVKVLALIMDSLCLDRVIELMRCFPCLEKLYITAIQYGETNSWRRKHRSTLRSLDICLKTVVLDDYHGMKSQVNFATFFIWNASKLKTMTFMGGVNNGNEYFVAQQLRQLQLEKRASRDAQFRFTSKQCLYDLVHIKHVHDLSLADPFECTC</sequence>
<feature type="domain" description="F-box/LRR-repeat protein 15/At3g58940/PEG3-like LRR" evidence="3">
    <location>
        <begin position="154"/>
        <end position="392"/>
    </location>
</feature>
<dbReference type="PANTHER" id="PTHR32141">
    <property type="match status" value="1"/>
</dbReference>
<feature type="compositionally biased region" description="Pro residues" evidence="1">
    <location>
        <begin position="1"/>
        <end position="10"/>
    </location>
</feature>
<dbReference type="SUPFAM" id="SSF52047">
    <property type="entry name" value="RNI-like"/>
    <property type="match status" value="1"/>
</dbReference>
<dbReference type="OrthoDB" id="1939276at2759"/>
<dbReference type="InterPro" id="IPR053781">
    <property type="entry name" value="F-box_AtFBL13-like"/>
</dbReference>
<dbReference type="PANTHER" id="PTHR32141:SF168">
    <property type="entry name" value="OS12G0595200 PROTEIN"/>
    <property type="match status" value="1"/>
</dbReference>
<dbReference type="CDD" id="cd22160">
    <property type="entry name" value="F-box_AtFBL13-like"/>
    <property type="match status" value="1"/>
</dbReference>
<comment type="caution">
    <text evidence="4">The sequence shown here is derived from an EMBL/GenBank/DDBJ whole genome shotgun (WGS) entry which is preliminary data.</text>
</comment>
<dbReference type="InterPro" id="IPR006566">
    <property type="entry name" value="FBD"/>
</dbReference>
<gene>
    <name evidence="4" type="ORF">E2562_012021</name>
</gene>
<evidence type="ECO:0000259" key="2">
    <source>
        <dbReference type="Pfam" id="PF08387"/>
    </source>
</evidence>
<evidence type="ECO:0000259" key="3">
    <source>
        <dbReference type="Pfam" id="PF24758"/>
    </source>
</evidence>
<dbReference type="Pfam" id="PF08387">
    <property type="entry name" value="FBD"/>
    <property type="match status" value="1"/>
</dbReference>
<dbReference type="Proteomes" id="UP000479710">
    <property type="component" value="Unassembled WGS sequence"/>
</dbReference>
<feature type="region of interest" description="Disordered" evidence="1">
    <location>
        <begin position="1"/>
        <end position="63"/>
    </location>
</feature>
<evidence type="ECO:0000256" key="1">
    <source>
        <dbReference type="SAM" id="MobiDB-lite"/>
    </source>
</evidence>
<reference evidence="4 5" key="1">
    <citation type="submission" date="2019-11" db="EMBL/GenBank/DDBJ databases">
        <title>Whole genome sequence of Oryza granulata.</title>
        <authorList>
            <person name="Li W."/>
        </authorList>
    </citation>
    <scope>NUCLEOTIDE SEQUENCE [LARGE SCALE GENOMIC DNA]</scope>
    <source>
        <strain evidence="5">cv. Menghai</strain>
        <tissue evidence="4">Leaf</tissue>
    </source>
</reference>